<dbReference type="OrthoDB" id="10250817at2759"/>
<evidence type="ECO:0000256" key="8">
    <source>
        <dbReference type="ARBA" id="ARBA00034905"/>
    </source>
</evidence>
<dbReference type="Gene3D" id="1.20.120.140">
    <property type="entry name" value="Signal recognition particle SRP54, nucleotide-binding domain"/>
    <property type="match status" value="1"/>
</dbReference>
<dbReference type="InterPro" id="IPR027417">
    <property type="entry name" value="P-loop_NTPase"/>
</dbReference>
<keyword evidence="4" id="KW-0694">RNA-binding</keyword>
<dbReference type="SUPFAM" id="SSF52540">
    <property type="entry name" value="P-loop containing nucleoside triphosphate hydrolases"/>
    <property type="match status" value="1"/>
</dbReference>
<dbReference type="GO" id="GO:0005786">
    <property type="term" value="C:signal recognition particle, endoplasmic reticulum targeting"/>
    <property type="evidence" value="ECO:0007669"/>
    <property type="project" value="UniProtKB-KW"/>
</dbReference>
<dbReference type="Pfam" id="PF00448">
    <property type="entry name" value="SRP54"/>
    <property type="match status" value="1"/>
</dbReference>
<proteinExistence type="inferred from homology"/>
<dbReference type="SMART" id="SM00382">
    <property type="entry name" value="AAA"/>
    <property type="match status" value="1"/>
</dbReference>
<dbReference type="AlphaFoldDB" id="A0A9N8ZRC3"/>
<dbReference type="CDD" id="cd17875">
    <property type="entry name" value="SRP54_G"/>
    <property type="match status" value="1"/>
</dbReference>
<dbReference type="SMART" id="SM00963">
    <property type="entry name" value="SRP54_N"/>
    <property type="match status" value="1"/>
</dbReference>
<dbReference type="SUPFAM" id="SSF47446">
    <property type="entry name" value="Signal peptide-binding domain"/>
    <property type="match status" value="1"/>
</dbReference>
<dbReference type="SMART" id="SM00962">
    <property type="entry name" value="SRP54"/>
    <property type="match status" value="1"/>
</dbReference>
<dbReference type="Gene3D" id="1.10.260.30">
    <property type="entry name" value="Signal recognition particle, SRP54 subunit, M-domain"/>
    <property type="match status" value="1"/>
</dbReference>
<dbReference type="InterPro" id="IPR042101">
    <property type="entry name" value="SRP54_N_sf"/>
</dbReference>
<reference evidence="12" key="1">
    <citation type="submission" date="2021-06" db="EMBL/GenBank/DDBJ databases">
        <authorList>
            <person name="Kallberg Y."/>
            <person name="Tangrot J."/>
            <person name="Rosling A."/>
        </authorList>
    </citation>
    <scope>NUCLEOTIDE SEQUENCE</scope>
    <source>
        <strain evidence="12">IA702</strain>
    </source>
</reference>
<dbReference type="GO" id="GO:0005525">
    <property type="term" value="F:GTP binding"/>
    <property type="evidence" value="ECO:0007669"/>
    <property type="project" value="UniProtKB-KW"/>
</dbReference>
<dbReference type="EC" id="3.6.5.4" evidence="9"/>
<keyword evidence="5" id="KW-0342">GTP-binding</keyword>
<dbReference type="FunFam" id="1.20.120.140:FF:000001">
    <property type="entry name" value="Signal recognition particle GTPase"/>
    <property type="match status" value="1"/>
</dbReference>
<dbReference type="InterPro" id="IPR022941">
    <property type="entry name" value="SRP54"/>
</dbReference>
<dbReference type="GO" id="GO:0003924">
    <property type="term" value="F:GTPase activity"/>
    <property type="evidence" value="ECO:0007669"/>
    <property type="project" value="InterPro"/>
</dbReference>
<dbReference type="PANTHER" id="PTHR11564:SF5">
    <property type="entry name" value="SIGNAL RECOGNITION PARTICLE SUBUNIT SRP54"/>
    <property type="match status" value="1"/>
</dbReference>
<evidence type="ECO:0000259" key="11">
    <source>
        <dbReference type="PROSITE" id="PS00300"/>
    </source>
</evidence>
<evidence type="ECO:0000256" key="1">
    <source>
        <dbReference type="ARBA" id="ARBA00005450"/>
    </source>
</evidence>
<dbReference type="GO" id="GO:0030942">
    <property type="term" value="F:endoplasmic reticulum signal peptide binding"/>
    <property type="evidence" value="ECO:0007669"/>
    <property type="project" value="TreeGrafter"/>
</dbReference>
<dbReference type="InterPro" id="IPR004125">
    <property type="entry name" value="Signal_recog_particle_SRP54_M"/>
</dbReference>
<dbReference type="Gene3D" id="3.40.50.300">
    <property type="entry name" value="P-loop containing nucleotide triphosphate hydrolases"/>
    <property type="match status" value="1"/>
</dbReference>
<dbReference type="EMBL" id="CAJVPJ010000276">
    <property type="protein sequence ID" value="CAG8505263.1"/>
    <property type="molecule type" value="Genomic_DNA"/>
</dbReference>
<comment type="similarity">
    <text evidence="1">Belongs to the GTP-binding SRP family. SRP54 subfamily.</text>
</comment>
<keyword evidence="2" id="KW-0547">Nucleotide-binding</keyword>
<keyword evidence="7" id="KW-0687">Ribonucleoprotein</keyword>
<gene>
    <name evidence="12" type="ORF">POCULU_LOCUS2785</name>
</gene>
<evidence type="ECO:0000256" key="5">
    <source>
        <dbReference type="ARBA" id="ARBA00023134"/>
    </source>
</evidence>
<dbReference type="PROSITE" id="PS00300">
    <property type="entry name" value="SRP54"/>
    <property type="match status" value="1"/>
</dbReference>
<dbReference type="GO" id="GO:0005829">
    <property type="term" value="C:cytosol"/>
    <property type="evidence" value="ECO:0007669"/>
    <property type="project" value="TreeGrafter"/>
</dbReference>
<evidence type="ECO:0000256" key="2">
    <source>
        <dbReference type="ARBA" id="ARBA00022741"/>
    </source>
</evidence>
<dbReference type="Pfam" id="PF02881">
    <property type="entry name" value="SRP54_N"/>
    <property type="match status" value="1"/>
</dbReference>
<evidence type="ECO:0000256" key="9">
    <source>
        <dbReference type="ARBA" id="ARBA00035672"/>
    </source>
</evidence>
<dbReference type="Proteomes" id="UP000789572">
    <property type="component" value="Unassembled WGS sequence"/>
</dbReference>
<keyword evidence="13" id="KW-1185">Reference proteome</keyword>
<dbReference type="InterPro" id="IPR000897">
    <property type="entry name" value="SRP54_GTPase_dom"/>
</dbReference>
<name>A0A9N8ZRC3_9GLOM</name>
<evidence type="ECO:0000256" key="10">
    <source>
        <dbReference type="ARBA" id="ARBA00048157"/>
    </source>
</evidence>
<evidence type="ECO:0000256" key="3">
    <source>
        <dbReference type="ARBA" id="ARBA00022801"/>
    </source>
</evidence>
<dbReference type="PANTHER" id="PTHR11564">
    <property type="entry name" value="SIGNAL RECOGNITION PARTICLE 54K PROTEIN SRP54"/>
    <property type="match status" value="1"/>
</dbReference>
<dbReference type="InterPro" id="IPR036891">
    <property type="entry name" value="Signal_recog_part_SRP54_M_sf"/>
</dbReference>
<sequence>MVLADLGRRINSALAQINKEPVIDEKVLEALLKEIVYALMESDVNVRLVGGLRENVRKAVNIQELPAGINKRKLIQKTVFDELCKLVDPGVEAYRPKKGKANIIMFVGLQGSGKTTTCTKLAYHYQRKGWKTCLVCADTFRAGAFDQLKQNATKAKIPYYGSYTETDPVQIAHEGVEKFKKESFEIIIVDTSGRHKQEAELFEEMKQISAVVHPQLYVKALAFVALNSRRLALDGLWSNRCANPDNTIFVMDATIGQAAELQAKAFHEAADIGSIIITKMDGHARGGGAISAVAATRSPIVFIGTGEHIHDLERFSARPFVSKMLGMGDISGLMETVQDLRLDQNKNLMKNLEQGIFTIRDMYEQFQNISKMGPLSKMMQMMPGMSELNFEGSDELGAQRIKRLMTIMDSMSNAELDSDGKIFIHQPVRIVRVARGSGTTVREVEELLMQHKGFQNMVKKFGGNKNLFKGMGPNMDPSKMSPQQIQQKMAAMNKMLPRGMPGMNNLMRSMMGGGLPGMGAQGMPDMAQMQNMMKQMGLNLPGMGGGRRG</sequence>
<evidence type="ECO:0000256" key="7">
    <source>
        <dbReference type="ARBA" id="ARBA00023274"/>
    </source>
</evidence>
<keyword evidence="6" id="KW-0733">Signal recognition particle</keyword>
<evidence type="ECO:0000256" key="4">
    <source>
        <dbReference type="ARBA" id="ARBA00022884"/>
    </source>
</evidence>
<evidence type="ECO:0000313" key="13">
    <source>
        <dbReference type="Proteomes" id="UP000789572"/>
    </source>
</evidence>
<dbReference type="InterPro" id="IPR013822">
    <property type="entry name" value="Signal_recog_particl_SRP54_hlx"/>
</dbReference>
<accession>A0A9N8ZRC3</accession>
<evidence type="ECO:0000256" key="6">
    <source>
        <dbReference type="ARBA" id="ARBA00023135"/>
    </source>
</evidence>
<evidence type="ECO:0000313" key="12">
    <source>
        <dbReference type="EMBL" id="CAG8505263.1"/>
    </source>
</evidence>
<feature type="domain" description="SRP54-type proteins GTP-binding" evidence="11">
    <location>
        <begin position="299"/>
        <end position="312"/>
    </location>
</feature>
<dbReference type="GO" id="GO:0008312">
    <property type="term" value="F:7S RNA binding"/>
    <property type="evidence" value="ECO:0007669"/>
    <property type="project" value="InterPro"/>
</dbReference>
<protein>
    <recommendedName>
        <fullName evidence="9">signal-recognition-particle GTPase</fullName>
        <ecNumber evidence="9">3.6.5.4</ecNumber>
    </recommendedName>
    <alternativeName>
        <fullName evidence="8">Signal recognition particle 54 kDa protein homolog</fullName>
    </alternativeName>
</protein>
<dbReference type="GO" id="GO:0006616">
    <property type="term" value="P:SRP-dependent cotranslational protein targeting to membrane, translocation"/>
    <property type="evidence" value="ECO:0007669"/>
    <property type="project" value="TreeGrafter"/>
</dbReference>
<organism evidence="12 13">
    <name type="scientific">Paraglomus occultum</name>
    <dbReference type="NCBI Taxonomy" id="144539"/>
    <lineage>
        <taxon>Eukaryota</taxon>
        <taxon>Fungi</taxon>
        <taxon>Fungi incertae sedis</taxon>
        <taxon>Mucoromycota</taxon>
        <taxon>Glomeromycotina</taxon>
        <taxon>Glomeromycetes</taxon>
        <taxon>Paraglomerales</taxon>
        <taxon>Paraglomeraceae</taxon>
        <taxon>Paraglomus</taxon>
    </lineage>
</organism>
<comment type="catalytic activity">
    <reaction evidence="10">
        <text>GTP + H2O = GDP + phosphate + H(+)</text>
        <dbReference type="Rhea" id="RHEA:19669"/>
        <dbReference type="ChEBI" id="CHEBI:15377"/>
        <dbReference type="ChEBI" id="CHEBI:15378"/>
        <dbReference type="ChEBI" id="CHEBI:37565"/>
        <dbReference type="ChEBI" id="CHEBI:43474"/>
        <dbReference type="ChEBI" id="CHEBI:58189"/>
        <dbReference type="EC" id="3.6.5.4"/>
    </reaction>
    <physiologicalReaction direction="left-to-right" evidence="10">
        <dbReference type="Rhea" id="RHEA:19670"/>
    </physiologicalReaction>
</comment>
<dbReference type="HAMAP" id="MF_00306">
    <property type="entry name" value="SRP54"/>
    <property type="match status" value="1"/>
</dbReference>
<comment type="caution">
    <text evidence="12">The sequence shown here is derived from an EMBL/GenBank/DDBJ whole genome shotgun (WGS) entry which is preliminary data.</text>
</comment>
<keyword evidence="3" id="KW-0378">Hydrolase</keyword>
<dbReference type="InterPro" id="IPR003593">
    <property type="entry name" value="AAA+_ATPase"/>
</dbReference>
<dbReference type="Pfam" id="PF02978">
    <property type="entry name" value="SRP_SPB"/>
    <property type="match status" value="1"/>
</dbReference>